<dbReference type="Gene3D" id="1.10.8.60">
    <property type="match status" value="1"/>
</dbReference>
<dbReference type="EMBL" id="CP000471">
    <property type="protein sequence ID" value="ABK44813.1"/>
    <property type="molecule type" value="Genomic_DNA"/>
</dbReference>
<keyword evidence="1" id="KW-0235">DNA replication</keyword>
<keyword evidence="5" id="KW-1185">Reference proteome</keyword>
<dbReference type="RefSeq" id="WP_011713934.1">
    <property type="nucleotide sequence ID" value="NC_008576.1"/>
</dbReference>
<dbReference type="PRINTS" id="PR00051">
    <property type="entry name" value="DNAA"/>
</dbReference>
<evidence type="ECO:0000313" key="4">
    <source>
        <dbReference type="EMBL" id="ABK44813.1"/>
    </source>
</evidence>
<protein>
    <submittedName>
        <fullName evidence="4">Regulatory inactivation of DnaA Hda protein</fullName>
    </submittedName>
</protein>
<dbReference type="InterPro" id="IPR020591">
    <property type="entry name" value="Chromosome_initiator_DnaA-like"/>
</dbReference>
<dbReference type="GO" id="GO:0003688">
    <property type="term" value="F:DNA replication origin binding"/>
    <property type="evidence" value="ECO:0007669"/>
    <property type="project" value="TreeGrafter"/>
</dbReference>
<dbReference type="AlphaFoldDB" id="A0LA20"/>
<dbReference type="Proteomes" id="UP000002586">
    <property type="component" value="Chromosome"/>
</dbReference>
<reference evidence="4 5" key="2">
    <citation type="journal article" date="2012" name="Int. J. Syst. Evol. Microbiol.">
        <title>Magnetococcus marinus gen. nov., sp. nov., a marine, magnetotactic bacterium that represents a novel lineage (Magnetococcaceae fam. nov.; Magnetococcales ord. nov.) at the base of the Alphaproteobacteria.</title>
        <authorList>
            <person name="Bazylinski D.A."/>
            <person name="Williams T.J."/>
            <person name="Lefevre C.T."/>
            <person name="Berg R.J."/>
            <person name="Zhang C.L."/>
            <person name="Bowser S.S."/>
            <person name="Dean A.J."/>
            <person name="Beveridge T.J."/>
        </authorList>
    </citation>
    <scope>NUCLEOTIDE SEQUENCE [LARGE SCALE GENOMIC DNA]</scope>
    <source>
        <strain evidence="5">ATCC BAA-1437 / JCM 17883 / MC-1</strain>
    </source>
</reference>
<dbReference type="eggNOG" id="COG0593">
    <property type="taxonomic scope" value="Bacteria"/>
</dbReference>
<dbReference type="Pfam" id="PF00308">
    <property type="entry name" value="Bac_DnaA"/>
    <property type="match status" value="1"/>
</dbReference>
<sequence length="247" mass="27003">MHTGSAQLLIAFPLDPVLSWENLVVGAHNTIAIHGVRQLEAAKVPGLILTGAAGAGKTHLLQAAVASVRAQYGEHAAVYLDLATLSKHLENQPKAHSEALLSRFIDRYGSCRLAAIDELELLEHAVGLQEGVLYLYNRLRVAGGHLLGAGREDPSTMSGLRDDLRSRLLWGPVLHIDEPDEVALGQIMDKMAADRQLRLSEAVRHFLLLRLPRSVPVFAQTIQRLDEEALRQQRALTVPLAKEVLGL</sequence>
<dbReference type="STRING" id="156889.Mmc1_2313"/>
<dbReference type="OrthoDB" id="7390113at2"/>
<reference evidence="5" key="1">
    <citation type="journal article" date="2009" name="Appl. Environ. Microbiol.">
        <title>Complete genome sequence of the chemolithoautotrophic marine magnetotactic coccus strain MC-1.</title>
        <authorList>
            <person name="Schubbe S."/>
            <person name="Williams T.J."/>
            <person name="Xie G."/>
            <person name="Kiss H.E."/>
            <person name="Brettin T.S."/>
            <person name="Martinez D."/>
            <person name="Ross C.A."/>
            <person name="Schuler D."/>
            <person name="Cox B.L."/>
            <person name="Nealson K.H."/>
            <person name="Bazylinski D.A."/>
        </authorList>
    </citation>
    <scope>NUCLEOTIDE SEQUENCE [LARGE SCALE GENOMIC DNA]</scope>
    <source>
        <strain evidence="5">ATCC BAA-1437 / JCM 17883 / MC-1</strain>
    </source>
</reference>
<dbReference type="InterPro" id="IPR027417">
    <property type="entry name" value="P-loop_NTPase"/>
</dbReference>
<comment type="similarity">
    <text evidence="1">Belongs to the DnaA family.</text>
</comment>
<dbReference type="PANTHER" id="PTHR30050:SF5">
    <property type="entry name" value="DNAA REGULATORY INACTIVATOR HDA"/>
    <property type="match status" value="1"/>
</dbReference>
<dbReference type="InterPro" id="IPR013317">
    <property type="entry name" value="DnaA_dom"/>
</dbReference>
<evidence type="ECO:0000259" key="2">
    <source>
        <dbReference type="Pfam" id="PF00308"/>
    </source>
</evidence>
<dbReference type="Gene3D" id="3.40.50.300">
    <property type="entry name" value="P-loop containing nucleotide triphosphate hydrolases"/>
    <property type="match status" value="1"/>
</dbReference>
<dbReference type="SUPFAM" id="SSF52540">
    <property type="entry name" value="P-loop containing nucleoside triphosphate hydrolases"/>
    <property type="match status" value="1"/>
</dbReference>
<feature type="domain" description="Hda lid" evidence="3">
    <location>
        <begin position="186"/>
        <end position="245"/>
    </location>
</feature>
<organism evidence="4 5">
    <name type="scientific">Magnetococcus marinus (strain ATCC BAA-1437 / JCM 17883 / MC-1)</name>
    <dbReference type="NCBI Taxonomy" id="156889"/>
    <lineage>
        <taxon>Bacteria</taxon>
        <taxon>Pseudomonadati</taxon>
        <taxon>Pseudomonadota</taxon>
        <taxon>Magnetococcia</taxon>
        <taxon>Magnetococcales</taxon>
        <taxon>Magnetococcaceae</taxon>
        <taxon>Magnetococcus</taxon>
    </lineage>
</organism>
<accession>A0LA20</accession>
<evidence type="ECO:0000256" key="1">
    <source>
        <dbReference type="RuleBase" id="RU004227"/>
    </source>
</evidence>
<dbReference type="InterPro" id="IPR055199">
    <property type="entry name" value="Hda_lid"/>
</dbReference>
<dbReference type="Pfam" id="PF22688">
    <property type="entry name" value="Hda_lid"/>
    <property type="match status" value="1"/>
</dbReference>
<gene>
    <name evidence="4" type="ordered locus">Mmc1_2313</name>
</gene>
<dbReference type="PANTHER" id="PTHR30050">
    <property type="entry name" value="CHROMOSOMAL REPLICATION INITIATOR PROTEIN DNAA"/>
    <property type="match status" value="1"/>
</dbReference>
<proteinExistence type="inferred from homology"/>
<evidence type="ECO:0000313" key="5">
    <source>
        <dbReference type="Proteomes" id="UP000002586"/>
    </source>
</evidence>
<evidence type="ECO:0000259" key="3">
    <source>
        <dbReference type="Pfam" id="PF22688"/>
    </source>
</evidence>
<dbReference type="GO" id="GO:0005886">
    <property type="term" value="C:plasma membrane"/>
    <property type="evidence" value="ECO:0007669"/>
    <property type="project" value="TreeGrafter"/>
</dbReference>
<feature type="domain" description="Chromosomal replication initiator protein DnaA ATPAse" evidence="2">
    <location>
        <begin position="16"/>
        <end position="171"/>
    </location>
</feature>
<name>A0LA20_MAGMM</name>
<dbReference type="HOGENOM" id="CLU_072265_1_1_5"/>
<dbReference type="GO" id="GO:0006270">
    <property type="term" value="P:DNA replication initiation"/>
    <property type="evidence" value="ECO:0007669"/>
    <property type="project" value="TreeGrafter"/>
</dbReference>
<dbReference type="KEGG" id="mgm:Mmc1_2313"/>